<evidence type="ECO:0000313" key="1">
    <source>
        <dbReference type="EMBL" id="JAH87368.1"/>
    </source>
</evidence>
<proteinExistence type="predicted"/>
<organism evidence="1">
    <name type="scientific">Anguilla anguilla</name>
    <name type="common">European freshwater eel</name>
    <name type="synonym">Muraena anguilla</name>
    <dbReference type="NCBI Taxonomy" id="7936"/>
    <lineage>
        <taxon>Eukaryota</taxon>
        <taxon>Metazoa</taxon>
        <taxon>Chordata</taxon>
        <taxon>Craniata</taxon>
        <taxon>Vertebrata</taxon>
        <taxon>Euteleostomi</taxon>
        <taxon>Actinopterygii</taxon>
        <taxon>Neopterygii</taxon>
        <taxon>Teleostei</taxon>
        <taxon>Anguilliformes</taxon>
        <taxon>Anguillidae</taxon>
        <taxon>Anguilla</taxon>
    </lineage>
</organism>
<reference evidence="1" key="1">
    <citation type="submission" date="2014-11" db="EMBL/GenBank/DDBJ databases">
        <authorList>
            <person name="Amaro Gonzalez C."/>
        </authorList>
    </citation>
    <scope>NUCLEOTIDE SEQUENCE</scope>
</reference>
<name>A0A0E9WD09_ANGAN</name>
<reference evidence="1" key="2">
    <citation type="journal article" date="2015" name="Fish Shellfish Immunol.">
        <title>Early steps in the European eel (Anguilla anguilla)-Vibrio vulnificus interaction in the gills: Role of the RtxA13 toxin.</title>
        <authorList>
            <person name="Callol A."/>
            <person name="Pajuelo D."/>
            <person name="Ebbesson L."/>
            <person name="Teles M."/>
            <person name="MacKenzie S."/>
            <person name="Amaro C."/>
        </authorList>
    </citation>
    <scope>NUCLEOTIDE SEQUENCE</scope>
</reference>
<sequence length="34" mass="3773">MVAYYCFTNKVENNPFAGALGCITFTNNVELKVT</sequence>
<dbReference type="EMBL" id="GBXM01021209">
    <property type="protein sequence ID" value="JAH87368.1"/>
    <property type="molecule type" value="Transcribed_RNA"/>
</dbReference>
<dbReference type="AlphaFoldDB" id="A0A0E9WD09"/>
<protein>
    <submittedName>
        <fullName evidence="1">Uncharacterized protein</fullName>
    </submittedName>
</protein>
<accession>A0A0E9WD09</accession>